<dbReference type="InterPro" id="IPR045627">
    <property type="entry name" value="FBXL18_LRR"/>
</dbReference>
<dbReference type="InterPro" id="IPR001810">
    <property type="entry name" value="F-box_dom"/>
</dbReference>
<proteinExistence type="predicted"/>
<dbReference type="GO" id="GO:0019005">
    <property type="term" value="C:SCF ubiquitin ligase complex"/>
    <property type="evidence" value="ECO:0007669"/>
    <property type="project" value="TreeGrafter"/>
</dbReference>
<evidence type="ECO:0000313" key="3">
    <source>
        <dbReference type="Proteomes" id="UP001347796"/>
    </source>
</evidence>
<dbReference type="PANTHER" id="PTHR13318">
    <property type="entry name" value="PARTNER OF PAIRED, ISOFORM B-RELATED"/>
    <property type="match status" value="1"/>
</dbReference>
<evidence type="ECO:0000313" key="2">
    <source>
        <dbReference type="EMBL" id="KAK6179122.1"/>
    </source>
</evidence>
<feature type="domain" description="F-box" evidence="1">
    <location>
        <begin position="12"/>
        <end position="52"/>
    </location>
</feature>
<dbReference type="InterPro" id="IPR032675">
    <property type="entry name" value="LRR_dom_sf"/>
</dbReference>
<dbReference type="AlphaFoldDB" id="A0AAN8JK20"/>
<dbReference type="Pfam" id="PF19729">
    <property type="entry name" value="LRR_FBXL18"/>
    <property type="match status" value="2"/>
</dbReference>
<gene>
    <name evidence="2" type="ORF">SNE40_011550</name>
</gene>
<dbReference type="EMBL" id="JAZGQO010000008">
    <property type="protein sequence ID" value="KAK6179122.1"/>
    <property type="molecule type" value="Genomic_DNA"/>
</dbReference>
<dbReference type="SUPFAM" id="SSF52047">
    <property type="entry name" value="RNI-like"/>
    <property type="match status" value="2"/>
</dbReference>
<sequence>MAASTLNNFCLLSDDVLLKILGYLPTIDLCKCSNVNKRFFQLCHDRSLVKHSDFNSCYDLTDNILQTFLSSSTIHIESLNLNYSYWISGSLLESAISRCTNITNLQLLQCKVSVKRLCRLMSCLVKLETFAFSTEDIQEFHTELTQNSVAQKTLANIKKICVHFKHQLEFSKSISMHFLSQPSFFEYCEHIEELHILGHPSCTKGMPKYFLQPQINKKENLQHLTVLSINDAIDPVARMFFFGTLLEVCKLPLRFKTILQPVSNLEKLQHKLHFVKCVQQVDDLENLDLSRASVEVPNPLFRLERATQLRFLSLADNNKLFSDSLRVIAECCPNMISINLNNCHNITTNGDESAVDVSGLQIMLLNLSKLQHINLAGIHFHELISGGSLCEMLSINSTWKSVAFSPCCLKYNKSNTDNETTISGKRLSSQCDNTNIFGKKRRIGIETQPVEVIPLKEATENGKSHPKLLIPSCSDVESFELIGADFRSGFNKYFGMHPKTFHYQACSSYRVRDEDIVCIGQWKNLKYLQLSGLHGILKGHCLINIAKGCVNLQKLYIAYLGLSGHCSYMSSLCAALPHFQKLLDFRLEQPHVKLDQTFFRALGSCQNLERLCILSKNGSFDTEGVTVFIENVKSLIVLQLFTGSTLNSSRALQKALSIKYKTSRPALFITIHPLFHNEMPQMSSNIPAKHLDDITILGSEVCRKPPGWQW</sequence>
<organism evidence="2 3">
    <name type="scientific">Patella caerulea</name>
    <name type="common">Rayed Mediterranean limpet</name>
    <dbReference type="NCBI Taxonomy" id="87958"/>
    <lineage>
        <taxon>Eukaryota</taxon>
        <taxon>Metazoa</taxon>
        <taxon>Spiralia</taxon>
        <taxon>Lophotrochozoa</taxon>
        <taxon>Mollusca</taxon>
        <taxon>Gastropoda</taxon>
        <taxon>Patellogastropoda</taxon>
        <taxon>Patelloidea</taxon>
        <taxon>Patellidae</taxon>
        <taxon>Patella</taxon>
    </lineage>
</organism>
<comment type="caution">
    <text evidence="2">The sequence shown here is derived from an EMBL/GenBank/DDBJ whole genome shotgun (WGS) entry which is preliminary data.</text>
</comment>
<dbReference type="SMART" id="SM00256">
    <property type="entry name" value="FBOX"/>
    <property type="match status" value="1"/>
</dbReference>
<dbReference type="GO" id="GO:0031146">
    <property type="term" value="P:SCF-dependent proteasomal ubiquitin-dependent protein catabolic process"/>
    <property type="evidence" value="ECO:0007669"/>
    <property type="project" value="InterPro"/>
</dbReference>
<dbReference type="Gene3D" id="3.80.10.10">
    <property type="entry name" value="Ribonuclease Inhibitor"/>
    <property type="match status" value="2"/>
</dbReference>
<dbReference type="Pfam" id="PF12937">
    <property type="entry name" value="F-box-like"/>
    <property type="match status" value="1"/>
</dbReference>
<keyword evidence="3" id="KW-1185">Reference proteome</keyword>
<evidence type="ECO:0000259" key="1">
    <source>
        <dbReference type="SMART" id="SM00256"/>
    </source>
</evidence>
<dbReference type="Proteomes" id="UP001347796">
    <property type="component" value="Unassembled WGS sequence"/>
</dbReference>
<protein>
    <recommendedName>
        <fullName evidence="1">F-box domain-containing protein</fullName>
    </recommendedName>
</protein>
<reference evidence="2 3" key="1">
    <citation type="submission" date="2024-01" db="EMBL/GenBank/DDBJ databases">
        <title>The genome of the rayed Mediterranean limpet Patella caerulea (Linnaeus, 1758).</title>
        <authorList>
            <person name="Anh-Thu Weber A."/>
            <person name="Halstead-Nussloch G."/>
        </authorList>
    </citation>
    <scope>NUCLEOTIDE SEQUENCE [LARGE SCALE GENOMIC DNA]</scope>
    <source>
        <strain evidence="2">AATW-2023a</strain>
        <tissue evidence="2">Whole specimen</tissue>
    </source>
</reference>
<accession>A0AAN8JK20</accession>
<name>A0AAN8JK20_PATCE</name>